<sequence>MQKEIELCNTKGERERQELLNFLLKGHQDACHGLSDRPVK</sequence>
<dbReference type="STRING" id="926571.NVIE_001060"/>
<evidence type="ECO:0000313" key="1">
    <source>
        <dbReference type="EMBL" id="AIC14287.1"/>
    </source>
</evidence>
<protein>
    <submittedName>
        <fullName evidence="1">Uncharacterized protein</fullName>
    </submittedName>
</protein>
<accession>A0A060HM81</accession>
<gene>
    <name evidence="1" type="ORF">NVIE_001060</name>
</gene>
<name>A0A060HM81_9ARCH</name>
<reference evidence="1 2" key="1">
    <citation type="journal article" date="2014" name="Int. J. Syst. Evol. Microbiol.">
        <title>Nitrososphaera viennensis gen. nov., sp. nov., an aerobic and mesophilic, ammonia-oxidizing archaeon from soil and a member of the archaeal phylum Thaumarchaeota.</title>
        <authorList>
            <person name="Stieglmeier M."/>
            <person name="Klingl A."/>
            <person name="Alves R.J."/>
            <person name="Rittmann S.K."/>
            <person name="Melcher M."/>
            <person name="Leisch N."/>
            <person name="Schleper C."/>
        </authorList>
    </citation>
    <scope>NUCLEOTIDE SEQUENCE [LARGE SCALE GENOMIC DNA]</scope>
    <source>
        <strain evidence="1">EN76</strain>
    </source>
</reference>
<keyword evidence="2" id="KW-1185">Reference proteome</keyword>
<organism evidence="1 2">
    <name type="scientific">Nitrososphaera viennensis EN76</name>
    <dbReference type="NCBI Taxonomy" id="926571"/>
    <lineage>
        <taxon>Archaea</taxon>
        <taxon>Nitrososphaerota</taxon>
        <taxon>Nitrososphaeria</taxon>
        <taxon>Nitrososphaerales</taxon>
        <taxon>Nitrososphaeraceae</taxon>
        <taxon>Nitrososphaera</taxon>
    </lineage>
</organism>
<dbReference type="KEGG" id="nvn:NVIE_001060"/>
<dbReference type="AlphaFoldDB" id="A0A060HM81"/>
<dbReference type="Proteomes" id="UP000027093">
    <property type="component" value="Chromosome"/>
</dbReference>
<dbReference type="EMBL" id="CP007536">
    <property type="protein sequence ID" value="AIC14287.1"/>
    <property type="molecule type" value="Genomic_DNA"/>
</dbReference>
<proteinExistence type="predicted"/>
<evidence type="ECO:0000313" key="2">
    <source>
        <dbReference type="Proteomes" id="UP000027093"/>
    </source>
</evidence>
<dbReference type="HOGENOM" id="CLU_3362605_0_0_2"/>